<dbReference type="KEGG" id="pdh:B9T62_37740"/>
<dbReference type="Gene3D" id="3.40.50.720">
    <property type="entry name" value="NAD(P)-binding Rossmann-like Domain"/>
    <property type="match status" value="1"/>
</dbReference>
<evidence type="ECO:0000256" key="1">
    <source>
        <dbReference type="ARBA" id="ARBA00010928"/>
    </source>
</evidence>
<keyword evidence="6" id="KW-1185">Reference proteome</keyword>
<sequence>MTTDNAYKVKWGVLGTGWISHQFVTDLAHAANGVAYAVGSRSLESAEKFATDHGVPVAYATYEELVNDPEVDAVYIGTPHPLHKDNALLALRAGKAVLCEKPFTVNSAELEEIAAYAKHNKLFLMEAMWSRFIPAIAKVREWIAAGRIGEVRLVKADLGFRADWNPEGRLLNPKLGGGALLDVGIYPISFASMVLGPHPEQIHSTVHIGETGVDEHFSLLLSYGGGVTASINGGVRLNLLNEAYIFGTEGHIMVPGTLVNPTKAVLHSADGVTETFEEQRESIGYAYEAEEVGRCLEAGLTESPVITLDESVAILKLLDRVRGQWGLVYPGEAELKQH</sequence>
<dbReference type="InterPro" id="IPR050984">
    <property type="entry name" value="Gfo/Idh/MocA_domain"/>
</dbReference>
<dbReference type="AlphaFoldDB" id="A0A2Z2KNB5"/>
<dbReference type="InterPro" id="IPR036291">
    <property type="entry name" value="NAD(P)-bd_dom_sf"/>
</dbReference>
<dbReference type="InterPro" id="IPR055170">
    <property type="entry name" value="GFO_IDH_MocA-like_dom"/>
</dbReference>
<dbReference type="EMBL" id="CP021780">
    <property type="protein sequence ID" value="ASA25955.1"/>
    <property type="molecule type" value="Genomic_DNA"/>
</dbReference>
<accession>A0A2Z2KNB5</accession>
<feature type="domain" description="GFO/IDH/MocA-like oxidoreductase" evidence="4">
    <location>
        <begin position="137"/>
        <end position="252"/>
    </location>
</feature>
<comment type="similarity">
    <text evidence="1">Belongs to the Gfo/Idh/MocA family.</text>
</comment>
<evidence type="ECO:0000313" key="6">
    <source>
        <dbReference type="Proteomes" id="UP000249890"/>
    </source>
</evidence>
<organism evidence="5 6">
    <name type="scientific">Paenibacillus donghaensis</name>
    <dbReference type="NCBI Taxonomy" id="414771"/>
    <lineage>
        <taxon>Bacteria</taxon>
        <taxon>Bacillati</taxon>
        <taxon>Bacillota</taxon>
        <taxon>Bacilli</taxon>
        <taxon>Bacillales</taxon>
        <taxon>Paenibacillaceae</taxon>
        <taxon>Paenibacillus</taxon>
    </lineage>
</organism>
<protein>
    <submittedName>
        <fullName evidence="5">Dehydrogenase</fullName>
    </submittedName>
</protein>
<dbReference type="SUPFAM" id="SSF55347">
    <property type="entry name" value="Glyceraldehyde-3-phosphate dehydrogenase-like, C-terminal domain"/>
    <property type="match status" value="1"/>
</dbReference>
<evidence type="ECO:0000259" key="3">
    <source>
        <dbReference type="Pfam" id="PF01408"/>
    </source>
</evidence>
<dbReference type="Proteomes" id="UP000249890">
    <property type="component" value="Chromosome"/>
</dbReference>
<feature type="domain" description="Gfo/Idh/MocA-like oxidoreductase N-terminal" evidence="3">
    <location>
        <begin position="10"/>
        <end position="125"/>
    </location>
</feature>
<evidence type="ECO:0000313" key="5">
    <source>
        <dbReference type="EMBL" id="ASA25955.1"/>
    </source>
</evidence>
<dbReference type="OrthoDB" id="9815825at2"/>
<dbReference type="Pfam" id="PF22725">
    <property type="entry name" value="GFO_IDH_MocA_C3"/>
    <property type="match status" value="1"/>
</dbReference>
<keyword evidence="2" id="KW-0560">Oxidoreductase</keyword>
<dbReference type="SUPFAM" id="SSF51735">
    <property type="entry name" value="NAD(P)-binding Rossmann-fold domains"/>
    <property type="match status" value="1"/>
</dbReference>
<dbReference type="InterPro" id="IPR000683">
    <property type="entry name" value="Gfo/Idh/MocA-like_OxRdtase_N"/>
</dbReference>
<evidence type="ECO:0000256" key="2">
    <source>
        <dbReference type="ARBA" id="ARBA00023002"/>
    </source>
</evidence>
<dbReference type="Gene3D" id="3.30.360.10">
    <property type="entry name" value="Dihydrodipicolinate Reductase, domain 2"/>
    <property type="match status" value="1"/>
</dbReference>
<reference evidence="5 6" key="1">
    <citation type="submission" date="2017-06" db="EMBL/GenBank/DDBJ databases">
        <title>Complete genome sequence of Paenibacillus donghaensis KCTC 13049T isolated from East Sea sediment, South Korea.</title>
        <authorList>
            <person name="Jung B.K."/>
            <person name="Hong S.-J."/>
            <person name="Shin J.-H."/>
        </authorList>
    </citation>
    <scope>NUCLEOTIDE SEQUENCE [LARGE SCALE GENOMIC DNA]</scope>
    <source>
        <strain evidence="5 6">KCTC 13049</strain>
    </source>
</reference>
<evidence type="ECO:0000259" key="4">
    <source>
        <dbReference type="Pfam" id="PF22725"/>
    </source>
</evidence>
<dbReference type="Pfam" id="PF01408">
    <property type="entry name" value="GFO_IDH_MocA"/>
    <property type="match status" value="1"/>
</dbReference>
<dbReference type="RefSeq" id="WP_087919914.1">
    <property type="nucleotide sequence ID" value="NZ_CP021780.1"/>
</dbReference>
<dbReference type="GO" id="GO:0016491">
    <property type="term" value="F:oxidoreductase activity"/>
    <property type="evidence" value="ECO:0007669"/>
    <property type="project" value="UniProtKB-KW"/>
</dbReference>
<proteinExistence type="inferred from homology"/>
<gene>
    <name evidence="5" type="ORF">B9T62_37740</name>
</gene>
<dbReference type="GO" id="GO:0000166">
    <property type="term" value="F:nucleotide binding"/>
    <property type="evidence" value="ECO:0007669"/>
    <property type="project" value="InterPro"/>
</dbReference>
<name>A0A2Z2KNB5_9BACL</name>
<dbReference type="PANTHER" id="PTHR22604">
    <property type="entry name" value="OXIDOREDUCTASES"/>
    <property type="match status" value="1"/>
</dbReference>
<dbReference type="PANTHER" id="PTHR22604:SF105">
    <property type="entry name" value="TRANS-1,2-DIHYDROBENZENE-1,2-DIOL DEHYDROGENASE"/>
    <property type="match status" value="1"/>
</dbReference>